<comment type="caution">
    <text evidence="1">The sequence shown here is derived from an EMBL/GenBank/DDBJ whole genome shotgun (WGS) entry which is preliminary data.</text>
</comment>
<reference evidence="1 2" key="1">
    <citation type="submission" date="2021-01" db="EMBL/GenBank/DDBJ databases">
        <title>Belnapia mucosa sp. nov. and Belnapia arida sp. nov., isolated from the Tabernas Desert (Almeria, Spain).</title>
        <authorList>
            <person name="Molina-Menor E."/>
            <person name="Vidal-Verdu A."/>
            <person name="Calonge A."/>
            <person name="Satari L."/>
            <person name="Pereto J."/>
            <person name="Porcar M."/>
        </authorList>
    </citation>
    <scope>NUCLEOTIDE SEQUENCE [LARGE SCALE GENOMIC DNA]</scope>
    <source>
        <strain evidence="1 2">T18</strain>
    </source>
</reference>
<proteinExistence type="predicted"/>
<gene>
    <name evidence="1" type="ORF">JMJ56_25505</name>
</gene>
<dbReference type="EMBL" id="JAETWB010000025">
    <property type="protein sequence ID" value="MBL6081357.1"/>
    <property type="molecule type" value="Genomic_DNA"/>
</dbReference>
<dbReference type="RefSeq" id="WP_202834580.1">
    <property type="nucleotide sequence ID" value="NZ_JAETWB010000025.1"/>
</dbReference>
<organism evidence="1 2">
    <name type="scientific">Belnapia arida</name>
    <dbReference type="NCBI Taxonomy" id="2804533"/>
    <lineage>
        <taxon>Bacteria</taxon>
        <taxon>Pseudomonadati</taxon>
        <taxon>Pseudomonadota</taxon>
        <taxon>Alphaproteobacteria</taxon>
        <taxon>Acetobacterales</taxon>
        <taxon>Roseomonadaceae</taxon>
        <taxon>Belnapia</taxon>
    </lineage>
</organism>
<accession>A0ABS1U9J3</accession>
<sequence>MPGPRQVGVENYRDHRIEVQDDGAEGWMLTIFEPNTYETSTLRCSVPDGLAVLLDEARSRVDRRLDGQAWHHERH</sequence>
<evidence type="ECO:0000313" key="2">
    <source>
        <dbReference type="Proteomes" id="UP000660885"/>
    </source>
</evidence>
<keyword evidence="2" id="KW-1185">Reference proteome</keyword>
<dbReference type="Proteomes" id="UP000660885">
    <property type="component" value="Unassembled WGS sequence"/>
</dbReference>
<name>A0ABS1U9J3_9PROT</name>
<protein>
    <submittedName>
        <fullName evidence="1">Uncharacterized protein</fullName>
    </submittedName>
</protein>
<evidence type="ECO:0000313" key="1">
    <source>
        <dbReference type="EMBL" id="MBL6081357.1"/>
    </source>
</evidence>